<organism evidence="1 2">
    <name type="scientific">Thraustotheca clavata</name>
    <dbReference type="NCBI Taxonomy" id="74557"/>
    <lineage>
        <taxon>Eukaryota</taxon>
        <taxon>Sar</taxon>
        <taxon>Stramenopiles</taxon>
        <taxon>Oomycota</taxon>
        <taxon>Saprolegniomycetes</taxon>
        <taxon>Saprolegniales</taxon>
        <taxon>Achlyaceae</taxon>
        <taxon>Thraustotheca</taxon>
    </lineage>
</organism>
<evidence type="ECO:0000313" key="1">
    <source>
        <dbReference type="EMBL" id="OQS03319.1"/>
    </source>
</evidence>
<protein>
    <submittedName>
        <fullName evidence="1">Uncharacterized protein</fullName>
    </submittedName>
</protein>
<dbReference type="Proteomes" id="UP000243217">
    <property type="component" value="Unassembled WGS sequence"/>
</dbReference>
<evidence type="ECO:0000313" key="2">
    <source>
        <dbReference type="Proteomes" id="UP000243217"/>
    </source>
</evidence>
<proteinExistence type="predicted"/>
<accession>A0A1V9ZZC4</accession>
<reference evidence="1 2" key="1">
    <citation type="journal article" date="2014" name="Genome Biol. Evol.">
        <title>The secreted proteins of Achlya hypogyna and Thraustotheca clavata identify the ancestral oomycete secretome and reveal gene acquisitions by horizontal gene transfer.</title>
        <authorList>
            <person name="Misner I."/>
            <person name="Blouin N."/>
            <person name="Leonard G."/>
            <person name="Richards T.A."/>
            <person name="Lane C.E."/>
        </authorList>
    </citation>
    <scope>NUCLEOTIDE SEQUENCE [LARGE SCALE GENOMIC DNA]</scope>
    <source>
        <strain evidence="1 2">ATCC 34112</strain>
    </source>
</reference>
<gene>
    <name evidence="1" type="ORF">THRCLA_21188</name>
</gene>
<dbReference type="OrthoDB" id="108408at2759"/>
<keyword evidence="2" id="KW-1185">Reference proteome</keyword>
<name>A0A1V9ZZC4_9STRA</name>
<dbReference type="EMBL" id="JNBS01000935">
    <property type="protein sequence ID" value="OQS03319.1"/>
    <property type="molecule type" value="Genomic_DNA"/>
</dbReference>
<dbReference type="AlphaFoldDB" id="A0A1V9ZZC4"/>
<sequence>MEDKAKLSVRSIINSLQSTLDELLPDQLRNEPPSVFAQHLAKQKETKGQERSPWKGGFYYRIILEAFKVHREWYSRNQQYVQLKKDEKRLESHVSTLCGIMSSSLSTLELEVGLREAELQGRVGTYKVMFEVSKIASALSRPLVKVQVFFH</sequence>
<comment type="caution">
    <text evidence="1">The sequence shown here is derived from an EMBL/GenBank/DDBJ whole genome shotgun (WGS) entry which is preliminary data.</text>
</comment>